<dbReference type="Gene3D" id="3.30.465.10">
    <property type="match status" value="2"/>
</dbReference>
<dbReference type="OrthoDB" id="9793944at2"/>
<dbReference type="Gene3D" id="3.30.390.50">
    <property type="entry name" value="CO dehydrogenase flavoprotein, C-terminal domain"/>
    <property type="match status" value="1"/>
</dbReference>
<dbReference type="InterPro" id="IPR036318">
    <property type="entry name" value="FAD-bd_PCMH-like_sf"/>
</dbReference>
<organism evidence="4 5">
    <name type="scientific">Pelagivirga sediminicola</name>
    <dbReference type="NCBI Taxonomy" id="2170575"/>
    <lineage>
        <taxon>Bacteria</taxon>
        <taxon>Pseudomonadati</taxon>
        <taxon>Pseudomonadota</taxon>
        <taxon>Alphaproteobacteria</taxon>
        <taxon>Rhodobacterales</taxon>
        <taxon>Paracoccaceae</taxon>
        <taxon>Pelagivirga</taxon>
    </lineage>
</organism>
<gene>
    <name evidence="4" type="ORF">DC366_16540</name>
</gene>
<dbReference type="InterPro" id="IPR036683">
    <property type="entry name" value="CO_DH_flav_C_dom_sf"/>
</dbReference>
<dbReference type="Pfam" id="PF03450">
    <property type="entry name" value="CO_deh_flav_C"/>
    <property type="match status" value="1"/>
</dbReference>
<feature type="domain" description="FAD-binding PCMH-type" evidence="3">
    <location>
        <begin position="7"/>
        <end position="228"/>
    </location>
</feature>
<dbReference type="SMART" id="SM01092">
    <property type="entry name" value="CO_deh_flav_C"/>
    <property type="match status" value="1"/>
</dbReference>
<dbReference type="PANTHER" id="PTHR42659:SF9">
    <property type="entry name" value="XANTHINE DEHYDROGENASE FAD-BINDING SUBUNIT XDHB-RELATED"/>
    <property type="match status" value="1"/>
</dbReference>
<keyword evidence="2" id="KW-0274">FAD</keyword>
<dbReference type="InterPro" id="IPR016167">
    <property type="entry name" value="FAD-bd_PCMH_sub1"/>
</dbReference>
<name>A0A2T7G3A5_9RHOB</name>
<dbReference type="InterPro" id="IPR016166">
    <property type="entry name" value="FAD-bd_PCMH"/>
</dbReference>
<dbReference type="PROSITE" id="PS51387">
    <property type="entry name" value="FAD_PCMH"/>
    <property type="match status" value="1"/>
</dbReference>
<dbReference type="RefSeq" id="WP_108693328.1">
    <property type="nucleotide sequence ID" value="NZ_QCYH01000014.1"/>
</dbReference>
<dbReference type="EMBL" id="QCYH01000014">
    <property type="protein sequence ID" value="PVA08905.1"/>
    <property type="molecule type" value="Genomic_DNA"/>
</dbReference>
<dbReference type="PANTHER" id="PTHR42659">
    <property type="entry name" value="XANTHINE DEHYDROGENASE SUBUNIT C-RELATED"/>
    <property type="match status" value="1"/>
</dbReference>
<evidence type="ECO:0000256" key="1">
    <source>
        <dbReference type="ARBA" id="ARBA00022630"/>
    </source>
</evidence>
<dbReference type="InterPro" id="IPR016169">
    <property type="entry name" value="FAD-bd_PCMH_sub2"/>
</dbReference>
<comment type="caution">
    <text evidence="4">The sequence shown here is derived from an EMBL/GenBank/DDBJ whole genome shotgun (WGS) entry which is preliminary data.</text>
</comment>
<dbReference type="SUPFAM" id="SSF55447">
    <property type="entry name" value="CO dehydrogenase flavoprotein C-terminal domain-like"/>
    <property type="match status" value="1"/>
</dbReference>
<dbReference type="AlphaFoldDB" id="A0A2T7G3A5"/>
<dbReference type="Gene3D" id="3.30.43.10">
    <property type="entry name" value="Uridine Diphospho-n-acetylenolpyruvylglucosamine Reductase, domain 2"/>
    <property type="match status" value="1"/>
</dbReference>
<dbReference type="InterPro" id="IPR002346">
    <property type="entry name" value="Mopterin_DH_FAD-bd"/>
</dbReference>
<dbReference type="Pfam" id="PF00941">
    <property type="entry name" value="FAD_binding_5"/>
    <property type="match status" value="1"/>
</dbReference>
<evidence type="ECO:0000259" key="3">
    <source>
        <dbReference type="PROSITE" id="PS51387"/>
    </source>
</evidence>
<protein>
    <submittedName>
        <fullName evidence="4">Xanthine dehydrogenase family protein subunit M</fullName>
    </submittedName>
</protein>
<keyword evidence="1" id="KW-0285">Flavoprotein</keyword>
<proteinExistence type="predicted"/>
<evidence type="ECO:0000313" key="5">
    <source>
        <dbReference type="Proteomes" id="UP000244446"/>
    </source>
</evidence>
<dbReference type="InterPro" id="IPR005107">
    <property type="entry name" value="CO_DH_flav_C"/>
</dbReference>
<dbReference type="SUPFAM" id="SSF56176">
    <property type="entry name" value="FAD-binding/transporter-associated domain-like"/>
    <property type="match status" value="1"/>
</dbReference>
<accession>A0A2T7G3A5</accession>
<dbReference type="InterPro" id="IPR051312">
    <property type="entry name" value="Diverse_Substr_Oxidored"/>
</dbReference>
<dbReference type="GO" id="GO:0071949">
    <property type="term" value="F:FAD binding"/>
    <property type="evidence" value="ECO:0007669"/>
    <property type="project" value="InterPro"/>
</dbReference>
<reference evidence="4 5" key="1">
    <citation type="submission" date="2018-04" db="EMBL/GenBank/DDBJ databases">
        <title>Pelagivirga bohaiensis gen. nov., sp. nov., a bacterium isolated from the Bohai Sea.</title>
        <authorList>
            <person name="Ji X."/>
        </authorList>
    </citation>
    <scope>NUCLEOTIDE SEQUENCE [LARGE SCALE GENOMIC DNA]</scope>
    <source>
        <strain evidence="4 5">BH-SD19</strain>
    </source>
</reference>
<sequence length="327" mass="35496">MTRMAIDEPRPFTLHEPAEVDAALALAAEHFRDHAYLAGGCDLLDQLKRQWRNRGHVINLKGIDALSGIRRADDRLRIGALTKLSALERDSDLAAMHPALALGAARIATPQIRNMGTIGGNLLQDSRCPYYRGPWYCYRHGGIVCDAHHGINAEHAIFGGDRCYTVTPSDLGPVVVALDAMIEVVGHDGARTLAARDLFMPPGENITVMHRLQNGEILTAIEIPVRKGQRSAFVKNAPRNAWDFSRASVAITLEPLEGRARIVLGGVAAIPWRCHAAERVIEGASLDQKTIDAAAIAATDGAEPLSHNAYKVGLVRKLVREALTQLA</sequence>
<evidence type="ECO:0000313" key="4">
    <source>
        <dbReference type="EMBL" id="PVA08905.1"/>
    </source>
</evidence>
<keyword evidence="5" id="KW-1185">Reference proteome</keyword>
<evidence type="ECO:0000256" key="2">
    <source>
        <dbReference type="ARBA" id="ARBA00022827"/>
    </source>
</evidence>
<dbReference type="Proteomes" id="UP000244446">
    <property type="component" value="Unassembled WGS sequence"/>
</dbReference>
<dbReference type="GO" id="GO:0016491">
    <property type="term" value="F:oxidoreductase activity"/>
    <property type="evidence" value="ECO:0007669"/>
    <property type="project" value="InterPro"/>
</dbReference>